<dbReference type="InterPro" id="IPR035965">
    <property type="entry name" value="PAS-like_dom_sf"/>
</dbReference>
<dbReference type="Pfam" id="PF00072">
    <property type="entry name" value="Response_reg"/>
    <property type="match status" value="2"/>
</dbReference>
<dbReference type="Pfam" id="PF02518">
    <property type="entry name" value="HATPase_c"/>
    <property type="match status" value="1"/>
</dbReference>
<dbReference type="PRINTS" id="PR00344">
    <property type="entry name" value="BCTRLSENSOR"/>
</dbReference>
<dbReference type="SMART" id="SM00448">
    <property type="entry name" value="REC"/>
    <property type="match status" value="2"/>
</dbReference>
<feature type="domain" description="Response regulatory" evidence="6">
    <location>
        <begin position="569"/>
        <end position="686"/>
    </location>
</feature>
<feature type="modified residue" description="4-aspartylphosphate" evidence="4">
    <location>
        <position position="87"/>
    </location>
</feature>
<dbReference type="Gene3D" id="1.10.287.130">
    <property type="match status" value="1"/>
</dbReference>
<dbReference type="AlphaFoldDB" id="B4D760"/>
<evidence type="ECO:0000259" key="5">
    <source>
        <dbReference type="PROSITE" id="PS50109"/>
    </source>
</evidence>
<dbReference type="RefSeq" id="WP_006982071.1">
    <property type="nucleotide sequence ID" value="NZ_ABVL01000017.1"/>
</dbReference>
<dbReference type="GO" id="GO:0000155">
    <property type="term" value="F:phosphorelay sensor kinase activity"/>
    <property type="evidence" value="ECO:0007669"/>
    <property type="project" value="InterPro"/>
</dbReference>
<evidence type="ECO:0000256" key="3">
    <source>
        <dbReference type="ARBA" id="ARBA00022553"/>
    </source>
</evidence>
<feature type="modified residue" description="4-aspartylphosphate" evidence="4">
    <location>
        <position position="620"/>
    </location>
</feature>
<dbReference type="NCBIfam" id="TIGR00229">
    <property type="entry name" value="sensory_box"/>
    <property type="match status" value="1"/>
</dbReference>
<keyword evidence="9" id="KW-1185">Reference proteome</keyword>
<dbReference type="InterPro" id="IPR003594">
    <property type="entry name" value="HATPase_dom"/>
</dbReference>
<dbReference type="EMBL" id="ABVL01000017">
    <property type="protein sequence ID" value="EDY17711.1"/>
    <property type="molecule type" value="Genomic_DNA"/>
</dbReference>
<protein>
    <recommendedName>
        <fullName evidence="2">histidine kinase</fullName>
        <ecNumber evidence="2">2.7.13.3</ecNumber>
    </recommendedName>
</protein>
<dbReference type="Gene3D" id="3.30.565.10">
    <property type="entry name" value="Histidine kinase-like ATPase, C-terminal domain"/>
    <property type="match status" value="1"/>
</dbReference>
<evidence type="ECO:0000256" key="4">
    <source>
        <dbReference type="PROSITE-ProRule" id="PRU00169"/>
    </source>
</evidence>
<evidence type="ECO:0000259" key="7">
    <source>
        <dbReference type="PROSITE" id="PS50112"/>
    </source>
</evidence>
<dbReference type="InterPro" id="IPR036097">
    <property type="entry name" value="HisK_dim/P_sf"/>
</dbReference>
<evidence type="ECO:0000256" key="1">
    <source>
        <dbReference type="ARBA" id="ARBA00000085"/>
    </source>
</evidence>
<keyword evidence="3 4" id="KW-0597">Phosphoprotein</keyword>
<dbReference type="SUPFAM" id="SSF55785">
    <property type="entry name" value="PYP-like sensor domain (PAS domain)"/>
    <property type="match status" value="1"/>
</dbReference>
<dbReference type="InterPro" id="IPR036890">
    <property type="entry name" value="HATPase_C_sf"/>
</dbReference>
<name>B4D760_9BACT</name>
<dbReference type="PROSITE" id="PS50110">
    <property type="entry name" value="RESPONSE_REGULATORY"/>
    <property type="match status" value="2"/>
</dbReference>
<dbReference type="PROSITE" id="PS50109">
    <property type="entry name" value="HIS_KIN"/>
    <property type="match status" value="1"/>
</dbReference>
<evidence type="ECO:0000313" key="9">
    <source>
        <dbReference type="Proteomes" id="UP000005824"/>
    </source>
</evidence>
<dbReference type="Pfam" id="PF13188">
    <property type="entry name" value="PAS_8"/>
    <property type="match status" value="1"/>
</dbReference>
<feature type="domain" description="PAS" evidence="7">
    <location>
        <begin position="193"/>
        <end position="242"/>
    </location>
</feature>
<dbReference type="CDD" id="cd00082">
    <property type="entry name" value="HisKA"/>
    <property type="match status" value="1"/>
</dbReference>
<dbReference type="CDD" id="cd00130">
    <property type="entry name" value="PAS"/>
    <property type="match status" value="1"/>
</dbReference>
<evidence type="ECO:0000259" key="6">
    <source>
        <dbReference type="PROSITE" id="PS50110"/>
    </source>
</evidence>
<reference evidence="8 9" key="1">
    <citation type="journal article" date="2011" name="J. Bacteriol.">
        <title>Genome sequence of Chthoniobacter flavus Ellin428, an aerobic heterotrophic soil bacterium.</title>
        <authorList>
            <person name="Kant R."/>
            <person name="van Passel M.W."/>
            <person name="Palva A."/>
            <person name="Lucas S."/>
            <person name="Lapidus A."/>
            <person name="Glavina Del Rio T."/>
            <person name="Dalin E."/>
            <person name="Tice H."/>
            <person name="Bruce D."/>
            <person name="Goodwin L."/>
            <person name="Pitluck S."/>
            <person name="Larimer F.W."/>
            <person name="Land M.L."/>
            <person name="Hauser L."/>
            <person name="Sangwan P."/>
            <person name="de Vos W.M."/>
            <person name="Janssen P.H."/>
            <person name="Smidt H."/>
        </authorList>
    </citation>
    <scope>NUCLEOTIDE SEQUENCE [LARGE SCALE GENOMIC DNA]</scope>
    <source>
        <strain evidence="8 9">Ellin428</strain>
    </source>
</reference>
<evidence type="ECO:0000313" key="8">
    <source>
        <dbReference type="EMBL" id="EDY17711.1"/>
    </source>
</evidence>
<dbReference type="SUPFAM" id="SSF52172">
    <property type="entry name" value="CheY-like"/>
    <property type="match status" value="2"/>
</dbReference>
<proteinExistence type="predicted"/>
<dbReference type="SUPFAM" id="SSF47384">
    <property type="entry name" value="Homodimeric domain of signal transducing histidine kinase"/>
    <property type="match status" value="1"/>
</dbReference>
<keyword evidence="8" id="KW-0418">Kinase</keyword>
<dbReference type="PANTHER" id="PTHR43065">
    <property type="entry name" value="SENSOR HISTIDINE KINASE"/>
    <property type="match status" value="1"/>
</dbReference>
<dbReference type="Pfam" id="PF00512">
    <property type="entry name" value="HisKA"/>
    <property type="match status" value="1"/>
</dbReference>
<dbReference type="PROSITE" id="PS50112">
    <property type="entry name" value="PAS"/>
    <property type="match status" value="1"/>
</dbReference>
<dbReference type="InterPro" id="IPR011006">
    <property type="entry name" value="CheY-like_superfamily"/>
</dbReference>
<dbReference type="SUPFAM" id="SSF55874">
    <property type="entry name" value="ATPase domain of HSP90 chaperone/DNA topoisomerase II/histidine kinase"/>
    <property type="match status" value="1"/>
</dbReference>
<gene>
    <name evidence="8" type="ORF">CfE428DRAFT_4750</name>
</gene>
<dbReference type="SMART" id="SM00091">
    <property type="entry name" value="PAS"/>
    <property type="match status" value="1"/>
</dbReference>
<feature type="domain" description="Histidine kinase" evidence="5">
    <location>
        <begin position="325"/>
        <end position="548"/>
    </location>
</feature>
<dbReference type="PANTHER" id="PTHR43065:SF42">
    <property type="entry name" value="TWO-COMPONENT SENSOR PPRA"/>
    <property type="match status" value="1"/>
</dbReference>
<dbReference type="InterPro" id="IPR005467">
    <property type="entry name" value="His_kinase_dom"/>
</dbReference>
<dbReference type="STRING" id="497964.CfE428DRAFT_4750"/>
<dbReference type="eggNOG" id="COG4191">
    <property type="taxonomic scope" value="Bacteria"/>
</dbReference>
<organism evidence="8 9">
    <name type="scientific">Chthoniobacter flavus Ellin428</name>
    <dbReference type="NCBI Taxonomy" id="497964"/>
    <lineage>
        <taxon>Bacteria</taxon>
        <taxon>Pseudomonadati</taxon>
        <taxon>Verrucomicrobiota</taxon>
        <taxon>Spartobacteria</taxon>
        <taxon>Chthoniobacterales</taxon>
        <taxon>Chthoniobacteraceae</taxon>
        <taxon>Chthoniobacter</taxon>
    </lineage>
</organism>
<dbReference type="InterPro" id="IPR000014">
    <property type="entry name" value="PAS"/>
</dbReference>
<dbReference type="SMART" id="SM00388">
    <property type="entry name" value="HisKA"/>
    <property type="match status" value="1"/>
</dbReference>
<accession>B4D760</accession>
<dbReference type="eggNOG" id="COG2204">
    <property type="taxonomic scope" value="Bacteria"/>
</dbReference>
<dbReference type="Gene3D" id="3.30.450.20">
    <property type="entry name" value="PAS domain"/>
    <property type="match status" value="1"/>
</dbReference>
<comment type="caution">
    <text evidence="8">The sequence shown here is derived from an EMBL/GenBank/DDBJ whole genome shotgun (WGS) entry which is preliminary data.</text>
</comment>
<dbReference type="Proteomes" id="UP000005824">
    <property type="component" value="Unassembled WGS sequence"/>
</dbReference>
<dbReference type="InParanoid" id="B4D760"/>
<keyword evidence="8" id="KW-0808">Transferase</keyword>
<sequence length="700" mass="78517">MNLPTNNRILLVDDNPAIHEDFRKILLGTTKPSTELDAMESVLFGTPHVPVNVATFELESAYQGKEALEKVTKSVKDGNRFALAFVDVRMPPGWDGVETIERLWQVDSSLQVVVCTAYSDYSWEKMTVRLGVNDNLVILKKPFDNIEVLQLAHALTKKWYVTEQASVRLETMDKMVQERTKALEDSNAELRRSEERFGKAFRASPIPFVIQTPRENRFIDVNDAFLQMTGYTREELIGHTPLELRFCLDYNQPAASDEKPLHHVEAQVSTKSGELRNTLVSLERITISGEPHLLLMVLDISERLNLEAQLRQAQKMEAIGQLAAGVAHDFNNLLTIIQGHASLQLTLPGHDEDAVDSLQQIALASERAADLTRQLLAFSRRQVMRPRVLSLNTLIRDLTSMLRRLMGEHIELCCAFGEELPPIWADQTGLEQVLMNLTLNARDAMPKGGRITIKTSEVELTIADTEKNPEARPGDFTVLSVIDTGTGMDEATRSRIFEPFFTTKETHKGTGMGLATVYGITKQHDGWIEVSTAVGKGSEFRVYFPVTERLAEPLETDHHDTAPVSAESTILIVEDDEAVRSLVREVLDHSGYRVLEAEHGDAALEVWKEHSHEIDLLLTDMVMPGSVNGLELSQRLLAEQPDLKVIYTSGYSAELFGSDVRLEDGRNYLPKPYLSAKLTNILHRALHPEEEKQPAAQTEF</sequence>
<dbReference type="Gene3D" id="3.40.50.2300">
    <property type="match status" value="2"/>
</dbReference>
<dbReference type="InterPro" id="IPR004358">
    <property type="entry name" value="Sig_transdc_His_kin-like_C"/>
</dbReference>
<comment type="catalytic activity">
    <reaction evidence="1">
        <text>ATP + protein L-histidine = ADP + protein N-phospho-L-histidine.</text>
        <dbReference type="EC" id="2.7.13.3"/>
    </reaction>
</comment>
<evidence type="ECO:0000256" key="2">
    <source>
        <dbReference type="ARBA" id="ARBA00012438"/>
    </source>
</evidence>
<dbReference type="InterPro" id="IPR001789">
    <property type="entry name" value="Sig_transdc_resp-reg_receiver"/>
</dbReference>
<dbReference type="EC" id="2.7.13.3" evidence="2"/>
<feature type="domain" description="Response regulatory" evidence="6">
    <location>
        <begin position="8"/>
        <end position="153"/>
    </location>
</feature>
<dbReference type="InterPro" id="IPR003661">
    <property type="entry name" value="HisK_dim/P_dom"/>
</dbReference>
<dbReference type="SMART" id="SM00387">
    <property type="entry name" value="HATPase_c"/>
    <property type="match status" value="1"/>
</dbReference>